<organism evidence="1 2">
    <name type="scientific">Pseudoalteromonas luteoviolacea</name>
    <dbReference type="NCBI Taxonomy" id="43657"/>
    <lineage>
        <taxon>Bacteria</taxon>
        <taxon>Pseudomonadati</taxon>
        <taxon>Pseudomonadota</taxon>
        <taxon>Gammaproteobacteria</taxon>
        <taxon>Alteromonadales</taxon>
        <taxon>Pseudoalteromonadaceae</taxon>
        <taxon>Pseudoalteromonas</taxon>
    </lineage>
</organism>
<dbReference type="OrthoDB" id="571625at2"/>
<protein>
    <submittedName>
        <fullName evidence="1">Uncharacterized protein</fullName>
    </submittedName>
</protein>
<accession>A0A1C0TSN5</accession>
<evidence type="ECO:0000313" key="1">
    <source>
        <dbReference type="EMBL" id="OCQ22247.1"/>
    </source>
</evidence>
<proteinExistence type="predicted"/>
<name>A0A1C0TSN5_9GAMM</name>
<dbReference type="RefSeq" id="WP_065790445.1">
    <property type="nucleotide sequence ID" value="NZ_MAUJ01000002.1"/>
</dbReference>
<dbReference type="AlphaFoldDB" id="A0A1C0TSN5"/>
<evidence type="ECO:0000313" key="2">
    <source>
        <dbReference type="Proteomes" id="UP000093366"/>
    </source>
</evidence>
<dbReference type="EMBL" id="MAUJ01000002">
    <property type="protein sequence ID" value="OCQ22247.1"/>
    <property type="molecule type" value="Genomic_DNA"/>
</dbReference>
<reference evidence="2" key="1">
    <citation type="submission" date="2016-07" db="EMBL/GenBank/DDBJ databases">
        <authorList>
            <person name="Florea S."/>
            <person name="Webb J.S."/>
            <person name="Jaromczyk J."/>
            <person name="Schardl C.L."/>
        </authorList>
    </citation>
    <scope>NUCLEOTIDE SEQUENCE [LARGE SCALE GENOMIC DNA]</scope>
    <source>
        <strain evidence="2">IPB1</strain>
    </source>
</reference>
<gene>
    <name evidence="1" type="ORF">A7985_10720</name>
</gene>
<sequence>MSVESAMSRLGYSVEWLSLGILTEDYILAQYAEIENSEDKNAEHYRCGAFTDYLNSKKELTDFEVHNVFKLRDNGPDNCNLHEDRIIQLIHVNILSDDQLNLLEIYPEVLKKPIQKRYFRELLIRKVNRTSIDDCFFEIKETRDSYVQGYILTLDSLLPKHVIWLQENGINRRVRNVAKQLYANRKFMGSSE</sequence>
<comment type="caution">
    <text evidence="1">The sequence shown here is derived from an EMBL/GenBank/DDBJ whole genome shotgun (WGS) entry which is preliminary data.</text>
</comment>
<dbReference type="Proteomes" id="UP000093366">
    <property type="component" value="Unassembled WGS sequence"/>
</dbReference>